<evidence type="ECO:0000256" key="1">
    <source>
        <dbReference type="SAM" id="MobiDB-lite"/>
    </source>
</evidence>
<feature type="region of interest" description="Disordered" evidence="1">
    <location>
        <begin position="158"/>
        <end position="200"/>
    </location>
</feature>
<dbReference type="AlphaFoldDB" id="A0A3S1CIA9"/>
<dbReference type="OrthoDB" id="513689at2"/>
<dbReference type="Proteomes" id="UP000271624">
    <property type="component" value="Unassembled WGS sequence"/>
</dbReference>
<evidence type="ECO:0000313" key="2">
    <source>
        <dbReference type="EMBL" id="RUT03218.1"/>
    </source>
</evidence>
<reference evidence="2" key="2">
    <citation type="journal article" date="2019" name="Genome Biol. Evol.">
        <title>Day and night: Metabolic profiles and evolutionary relationships of six axenic non-marine cyanobacteria.</title>
        <authorList>
            <person name="Will S.E."/>
            <person name="Henke P."/>
            <person name="Boedeker C."/>
            <person name="Huang S."/>
            <person name="Brinkmann H."/>
            <person name="Rohde M."/>
            <person name="Jarek M."/>
            <person name="Friedl T."/>
            <person name="Seufert S."/>
            <person name="Schumacher M."/>
            <person name="Overmann J."/>
            <person name="Neumann-Schaal M."/>
            <person name="Petersen J."/>
        </authorList>
    </citation>
    <scope>NUCLEOTIDE SEQUENCE [LARGE SCALE GENOMIC DNA]</scope>
    <source>
        <strain evidence="2">PCC 7102</strain>
    </source>
</reference>
<gene>
    <name evidence="2" type="ORF">DSM106972_055260</name>
</gene>
<comment type="caution">
    <text evidence="2">The sequence shown here is derived from an EMBL/GenBank/DDBJ whole genome shotgun (WGS) entry which is preliminary data.</text>
</comment>
<evidence type="ECO:0000313" key="3">
    <source>
        <dbReference type="Proteomes" id="UP000271624"/>
    </source>
</evidence>
<feature type="compositionally biased region" description="Basic and acidic residues" evidence="1">
    <location>
        <begin position="166"/>
        <end position="200"/>
    </location>
</feature>
<reference evidence="2" key="1">
    <citation type="submission" date="2018-12" db="EMBL/GenBank/DDBJ databases">
        <authorList>
            <person name="Will S."/>
            <person name="Neumann-Schaal M."/>
            <person name="Henke P."/>
        </authorList>
    </citation>
    <scope>NUCLEOTIDE SEQUENCE</scope>
    <source>
        <strain evidence="2">PCC 7102</strain>
    </source>
</reference>
<organism evidence="2 3">
    <name type="scientific">Dulcicalothrix desertica PCC 7102</name>
    <dbReference type="NCBI Taxonomy" id="232991"/>
    <lineage>
        <taxon>Bacteria</taxon>
        <taxon>Bacillati</taxon>
        <taxon>Cyanobacteriota</taxon>
        <taxon>Cyanophyceae</taxon>
        <taxon>Nostocales</taxon>
        <taxon>Calotrichaceae</taxon>
        <taxon>Dulcicalothrix</taxon>
    </lineage>
</organism>
<dbReference type="RefSeq" id="WP_127083793.1">
    <property type="nucleotide sequence ID" value="NZ_RSCL01000014.1"/>
</dbReference>
<accession>A0A3S1CIA9</accession>
<sequence>MTTDTYEIYDHLTDRETLIVYMTKHEEQSITIDGNLLAMGRCTRILQDSYDFRPVHKRQVKIGERLTVSAAIGGGLKVRTIPTDWVVTEAETYEPKNEIPGFREIIIAYCEQVPLSLDEFRKAIYESGVVVSLDSFGGDEAAYDKYLQSSKVTVNSNGNFNAKAPKSSEDKSHPNISSRKIDITEAPKSSEDKSHLKYIL</sequence>
<keyword evidence="3" id="KW-1185">Reference proteome</keyword>
<proteinExistence type="predicted"/>
<protein>
    <submittedName>
        <fullName evidence="2">Uncharacterized protein</fullName>
    </submittedName>
</protein>
<name>A0A3S1CIA9_9CYAN</name>
<dbReference type="EMBL" id="RSCL01000014">
    <property type="protein sequence ID" value="RUT03218.1"/>
    <property type="molecule type" value="Genomic_DNA"/>
</dbReference>